<sequence>MAVAYTDGSSDKSLNRGGAESFFAHPDGSIHKHRINTGMIASNFTSELLPIKEAFTIYIEGNECANSLAKEARNLVQSNATNTLADANAVARHRLQISRNHW</sequence>
<keyword evidence="2" id="KW-1185">Reference proteome</keyword>
<comment type="caution">
    <text evidence="1">The sequence shown here is derived from an EMBL/GenBank/DDBJ whole genome shotgun (WGS) entry which is preliminary data.</text>
</comment>
<reference evidence="1" key="1">
    <citation type="submission" date="2020-08" db="EMBL/GenBank/DDBJ databases">
        <title>Multicomponent nature underlies the extraordinary mechanical properties of spider dragline silk.</title>
        <authorList>
            <person name="Kono N."/>
            <person name="Nakamura H."/>
            <person name="Mori M."/>
            <person name="Yoshida Y."/>
            <person name="Ohtoshi R."/>
            <person name="Malay A.D."/>
            <person name="Moran D.A.P."/>
            <person name="Tomita M."/>
            <person name="Numata K."/>
            <person name="Arakawa K."/>
        </authorList>
    </citation>
    <scope>NUCLEOTIDE SEQUENCE</scope>
</reference>
<proteinExistence type="predicted"/>
<dbReference type="OrthoDB" id="6437576at2759"/>
<organism evidence="1 2">
    <name type="scientific">Nephila pilipes</name>
    <name type="common">Giant wood spider</name>
    <name type="synonym">Nephila maculata</name>
    <dbReference type="NCBI Taxonomy" id="299642"/>
    <lineage>
        <taxon>Eukaryota</taxon>
        <taxon>Metazoa</taxon>
        <taxon>Ecdysozoa</taxon>
        <taxon>Arthropoda</taxon>
        <taxon>Chelicerata</taxon>
        <taxon>Arachnida</taxon>
        <taxon>Araneae</taxon>
        <taxon>Araneomorphae</taxon>
        <taxon>Entelegynae</taxon>
        <taxon>Araneoidea</taxon>
        <taxon>Nephilidae</taxon>
        <taxon>Nephila</taxon>
    </lineage>
</organism>
<evidence type="ECO:0008006" key="3">
    <source>
        <dbReference type="Google" id="ProtNLM"/>
    </source>
</evidence>
<evidence type="ECO:0000313" key="2">
    <source>
        <dbReference type="Proteomes" id="UP000887013"/>
    </source>
</evidence>
<name>A0A8X6N193_NEPPI</name>
<dbReference type="AlphaFoldDB" id="A0A8X6N193"/>
<evidence type="ECO:0000313" key="1">
    <source>
        <dbReference type="EMBL" id="GFS88702.1"/>
    </source>
</evidence>
<dbReference type="Proteomes" id="UP000887013">
    <property type="component" value="Unassembled WGS sequence"/>
</dbReference>
<dbReference type="EMBL" id="BMAW01004401">
    <property type="protein sequence ID" value="GFS88702.1"/>
    <property type="molecule type" value="Genomic_DNA"/>
</dbReference>
<gene>
    <name evidence="1" type="ORF">NPIL_164191</name>
</gene>
<protein>
    <recommendedName>
        <fullName evidence="3">RNase H type-1 domain-containing protein</fullName>
    </recommendedName>
</protein>
<accession>A0A8X6N193</accession>